<evidence type="ECO:0000313" key="1">
    <source>
        <dbReference type="EMBL" id="EYC03856.1"/>
    </source>
</evidence>
<dbReference type="AlphaFoldDB" id="A0A016TMC0"/>
<dbReference type="Proteomes" id="UP000024635">
    <property type="component" value="Unassembled WGS sequence"/>
</dbReference>
<gene>
    <name evidence="1" type="primary">Acey_s0091.g2460</name>
    <name evidence="1" type="ORF">Y032_0091g2460</name>
</gene>
<organism evidence="1 2">
    <name type="scientific">Ancylostoma ceylanicum</name>
    <dbReference type="NCBI Taxonomy" id="53326"/>
    <lineage>
        <taxon>Eukaryota</taxon>
        <taxon>Metazoa</taxon>
        <taxon>Ecdysozoa</taxon>
        <taxon>Nematoda</taxon>
        <taxon>Chromadorea</taxon>
        <taxon>Rhabditida</taxon>
        <taxon>Rhabditina</taxon>
        <taxon>Rhabditomorpha</taxon>
        <taxon>Strongyloidea</taxon>
        <taxon>Ancylostomatidae</taxon>
        <taxon>Ancylostomatinae</taxon>
        <taxon>Ancylostoma</taxon>
    </lineage>
</organism>
<comment type="caution">
    <text evidence="1">The sequence shown here is derived from an EMBL/GenBank/DDBJ whole genome shotgun (WGS) entry which is preliminary data.</text>
</comment>
<reference evidence="2" key="1">
    <citation type="journal article" date="2015" name="Nat. Genet.">
        <title>The genome and transcriptome of the zoonotic hookworm Ancylostoma ceylanicum identify infection-specific gene families.</title>
        <authorList>
            <person name="Schwarz E.M."/>
            <person name="Hu Y."/>
            <person name="Antoshechkin I."/>
            <person name="Miller M.M."/>
            <person name="Sternberg P.W."/>
            <person name="Aroian R.V."/>
        </authorList>
    </citation>
    <scope>NUCLEOTIDE SEQUENCE</scope>
    <source>
        <strain evidence="2">HY135</strain>
    </source>
</reference>
<evidence type="ECO:0000313" key="2">
    <source>
        <dbReference type="Proteomes" id="UP000024635"/>
    </source>
</evidence>
<dbReference type="EMBL" id="JARK01001427">
    <property type="protein sequence ID" value="EYC03856.1"/>
    <property type="molecule type" value="Genomic_DNA"/>
</dbReference>
<keyword evidence="2" id="KW-1185">Reference proteome</keyword>
<protein>
    <submittedName>
        <fullName evidence="1">Uncharacterized protein</fullName>
    </submittedName>
</protein>
<dbReference type="OrthoDB" id="5896235at2759"/>
<proteinExistence type="predicted"/>
<sequence>MLDEVDVVTHIELITDAIKSLEQKLGLFARSLEERIDSTIQRLEMRMRAYNQVLDTLLDRSKPRSNCMFWTDEDNRDATGSYHRYADAIARAMQANVMGQCTRCLNARDAADSGVRCIMCR</sequence>
<name>A0A016TMC0_9BILA</name>
<accession>A0A016TMC0</accession>